<feature type="compositionally biased region" description="Basic and acidic residues" evidence="3">
    <location>
        <begin position="241"/>
        <end position="250"/>
    </location>
</feature>
<dbReference type="AlphaFoldDB" id="A0A841E8U3"/>
<dbReference type="InterPro" id="IPR005754">
    <property type="entry name" value="Sortase"/>
</dbReference>
<dbReference type="EMBL" id="JACHLY010000001">
    <property type="protein sequence ID" value="MBB5997513.1"/>
    <property type="molecule type" value="Genomic_DNA"/>
</dbReference>
<keyword evidence="6" id="KW-1185">Reference proteome</keyword>
<dbReference type="EC" id="3.4.22.70" evidence="5"/>
<keyword evidence="4" id="KW-0812">Transmembrane</keyword>
<dbReference type="RefSeq" id="WP_184633770.1">
    <property type="nucleotide sequence ID" value="NZ_BAABKT010000005.1"/>
</dbReference>
<dbReference type="Proteomes" id="UP000578077">
    <property type="component" value="Unassembled WGS sequence"/>
</dbReference>
<dbReference type="NCBIfam" id="TIGR01076">
    <property type="entry name" value="sortase_fam"/>
    <property type="match status" value="1"/>
</dbReference>
<organism evidence="5 6">
    <name type="scientific">Streptomonospora salina</name>
    <dbReference type="NCBI Taxonomy" id="104205"/>
    <lineage>
        <taxon>Bacteria</taxon>
        <taxon>Bacillati</taxon>
        <taxon>Actinomycetota</taxon>
        <taxon>Actinomycetes</taxon>
        <taxon>Streptosporangiales</taxon>
        <taxon>Nocardiopsidaceae</taxon>
        <taxon>Streptomonospora</taxon>
    </lineage>
</organism>
<feature type="active site" description="Proton donor/acceptor" evidence="2">
    <location>
        <position position="157"/>
    </location>
</feature>
<dbReference type="InterPro" id="IPR042003">
    <property type="entry name" value="Sortase_E"/>
</dbReference>
<feature type="active site" description="Acyl-thioester intermediate" evidence="2">
    <location>
        <position position="225"/>
    </location>
</feature>
<evidence type="ECO:0000256" key="3">
    <source>
        <dbReference type="SAM" id="MobiDB-lite"/>
    </source>
</evidence>
<reference evidence="5 6" key="1">
    <citation type="submission" date="2020-08" db="EMBL/GenBank/DDBJ databases">
        <title>Sequencing the genomes of 1000 actinobacteria strains.</title>
        <authorList>
            <person name="Klenk H.-P."/>
        </authorList>
    </citation>
    <scope>NUCLEOTIDE SEQUENCE [LARGE SCALE GENOMIC DNA]</scope>
    <source>
        <strain evidence="5 6">DSM 44593</strain>
    </source>
</reference>
<protein>
    <submittedName>
        <fullName evidence="5">Sortase A</fullName>
        <ecNumber evidence="5">3.4.22.70</ecNumber>
    </submittedName>
</protein>
<dbReference type="NCBIfam" id="NF033747">
    <property type="entry name" value="class_E_sortase"/>
    <property type="match status" value="1"/>
</dbReference>
<dbReference type="Gene3D" id="2.40.260.10">
    <property type="entry name" value="Sortase"/>
    <property type="match status" value="1"/>
</dbReference>
<dbReference type="SUPFAM" id="SSF63817">
    <property type="entry name" value="Sortase"/>
    <property type="match status" value="1"/>
</dbReference>
<dbReference type="CDD" id="cd05830">
    <property type="entry name" value="Sortase_E"/>
    <property type="match status" value="1"/>
</dbReference>
<sequence length="267" mass="29725">MVSTRERHAHRTERRGRARGRRRKPPQRRTGGGDVARGVVRIVGELLFTAGLLMLFFAAYEVYGKQLETDQEQQQLSQGLEESWSQQQEEGGPDAGAMPGAADSRLYVPELDLKWVVVNGVSQEDIRYSPGHYRDGDVSGGDATAAGEQGNYAVAGHRNPGIFWDLDVLEDGDELVLEDGDNFYTYEVVEERTVTPDEVDVVDPDPFDSENNDDPQRSLLTLTTCAPKLDNTHRLIVHAELTDTRPKEDGMPDSIADMAPDRRQEGE</sequence>
<dbReference type="GO" id="GO:0016787">
    <property type="term" value="F:hydrolase activity"/>
    <property type="evidence" value="ECO:0007669"/>
    <property type="project" value="UniProtKB-KW"/>
</dbReference>
<name>A0A841E8U3_9ACTN</name>
<keyword evidence="4" id="KW-0472">Membrane</keyword>
<proteinExistence type="predicted"/>
<feature type="region of interest" description="Disordered" evidence="3">
    <location>
        <begin position="1"/>
        <end position="34"/>
    </location>
</feature>
<dbReference type="InterPro" id="IPR023365">
    <property type="entry name" value="Sortase_dom-sf"/>
</dbReference>
<feature type="compositionally biased region" description="Basic residues" evidence="3">
    <location>
        <begin position="7"/>
        <end position="27"/>
    </location>
</feature>
<dbReference type="InterPro" id="IPR053465">
    <property type="entry name" value="Sortase_Class_E"/>
</dbReference>
<evidence type="ECO:0000256" key="2">
    <source>
        <dbReference type="PIRSR" id="PIRSR605754-1"/>
    </source>
</evidence>
<dbReference type="Pfam" id="PF04203">
    <property type="entry name" value="Sortase"/>
    <property type="match status" value="1"/>
</dbReference>
<gene>
    <name evidence="5" type="ORF">HNR25_001264</name>
</gene>
<comment type="caution">
    <text evidence="5">The sequence shown here is derived from an EMBL/GenBank/DDBJ whole genome shotgun (WGS) entry which is preliminary data.</text>
</comment>
<keyword evidence="4" id="KW-1133">Transmembrane helix</keyword>
<feature type="transmembrane region" description="Helical" evidence="4">
    <location>
        <begin position="38"/>
        <end position="60"/>
    </location>
</feature>
<feature type="region of interest" description="Disordered" evidence="3">
    <location>
        <begin position="241"/>
        <end position="267"/>
    </location>
</feature>
<evidence type="ECO:0000313" key="5">
    <source>
        <dbReference type="EMBL" id="MBB5997513.1"/>
    </source>
</evidence>
<keyword evidence="1 5" id="KW-0378">Hydrolase</keyword>
<evidence type="ECO:0000256" key="1">
    <source>
        <dbReference type="ARBA" id="ARBA00022801"/>
    </source>
</evidence>
<evidence type="ECO:0000256" key="4">
    <source>
        <dbReference type="SAM" id="Phobius"/>
    </source>
</evidence>
<accession>A0A841E8U3</accession>
<feature type="region of interest" description="Disordered" evidence="3">
    <location>
        <begin position="73"/>
        <end position="101"/>
    </location>
</feature>
<evidence type="ECO:0000313" key="6">
    <source>
        <dbReference type="Proteomes" id="UP000578077"/>
    </source>
</evidence>